<keyword evidence="2" id="KW-1133">Transmembrane helix</keyword>
<evidence type="ECO:0000256" key="2">
    <source>
        <dbReference type="SAM" id="Phobius"/>
    </source>
</evidence>
<proteinExistence type="predicted"/>
<organism evidence="3 4">
    <name type="scientific">Lactuca virosa</name>
    <dbReference type="NCBI Taxonomy" id="75947"/>
    <lineage>
        <taxon>Eukaryota</taxon>
        <taxon>Viridiplantae</taxon>
        <taxon>Streptophyta</taxon>
        <taxon>Embryophyta</taxon>
        <taxon>Tracheophyta</taxon>
        <taxon>Spermatophyta</taxon>
        <taxon>Magnoliopsida</taxon>
        <taxon>eudicotyledons</taxon>
        <taxon>Gunneridae</taxon>
        <taxon>Pentapetalae</taxon>
        <taxon>asterids</taxon>
        <taxon>campanulids</taxon>
        <taxon>Asterales</taxon>
        <taxon>Asteraceae</taxon>
        <taxon>Cichorioideae</taxon>
        <taxon>Cichorieae</taxon>
        <taxon>Lactucinae</taxon>
        <taxon>Lactuca</taxon>
    </lineage>
</organism>
<feature type="transmembrane region" description="Helical" evidence="2">
    <location>
        <begin position="84"/>
        <end position="106"/>
    </location>
</feature>
<gene>
    <name evidence="3" type="ORF">LVIROSA_LOCUS27374</name>
</gene>
<protein>
    <submittedName>
        <fullName evidence="3">Uncharacterized protein</fullName>
    </submittedName>
</protein>
<feature type="compositionally biased region" description="Low complexity" evidence="1">
    <location>
        <begin position="30"/>
        <end position="42"/>
    </location>
</feature>
<keyword evidence="2" id="KW-0812">Transmembrane</keyword>
<dbReference type="EMBL" id="CAKMRJ010005412">
    <property type="protein sequence ID" value="CAH1441301.1"/>
    <property type="molecule type" value="Genomic_DNA"/>
</dbReference>
<dbReference type="AlphaFoldDB" id="A0AAU9NUA4"/>
<evidence type="ECO:0000313" key="3">
    <source>
        <dbReference type="EMBL" id="CAH1441301.1"/>
    </source>
</evidence>
<name>A0AAU9NUA4_9ASTR</name>
<feature type="region of interest" description="Disordered" evidence="1">
    <location>
        <begin position="20"/>
        <end position="51"/>
    </location>
</feature>
<evidence type="ECO:0000313" key="4">
    <source>
        <dbReference type="Proteomes" id="UP001157418"/>
    </source>
</evidence>
<accession>A0AAU9NUA4</accession>
<sequence>MTRQTSASLSSLYIKTPPISHQFSPTDLRPSTASRLPSSNSSLRRRPVSPSTAAALGTTVYVPDLSVSAETLKIQFDFDSHNPFLPLLSLFTILALTLSVITVLALPCFSMLFRVVDFSDDEFTSPLENIFCISERK</sequence>
<keyword evidence="4" id="KW-1185">Reference proteome</keyword>
<comment type="caution">
    <text evidence="3">The sequence shown here is derived from an EMBL/GenBank/DDBJ whole genome shotgun (WGS) entry which is preliminary data.</text>
</comment>
<dbReference type="Proteomes" id="UP001157418">
    <property type="component" value="Unassembled WGS sequence"/>
</dbReference>
<evidence type="ECO:0000256" key="1">
    <source>
        <dbReference type="SAM" id="MobiDB-lite"/>
    </source>
</evidence>
<reference evidence="3 4" key="1">
    <citation type="submission" date="2022-01" db="EMBL/GenBank/DDBJ databases">
        <authorList>
            <person name="Xiong W."/>
            <person name="Schranz E."/>
        </authorList>
    </citation>
    <scope>NUCLEOTIDE SEQUENCE [LARGE SCALE GENOMIC DNA]</scope>
</reference>
<keyword evidence="2" id="KW-0472">Membrane</keyword>